<dbReference type="GO" id="GO:0022857">
    <property type="term" value="F:transmembrane transporter activity"/>
    <property type="evidence" value="ECO:0007669"/>
    <property type="project" value="InterPro"/>
</dbReference>
<sequence>MSFFFFAAFLAWMFLAPPLLIVFCLGAYLFIFQAGPGPQPWVIIMGTYELEQRISAQGFFTFLNWSANAIVLVVYMGISKPLDFYVSLIFGGINLFTFLFLWIFMIDPLRKSPTQILAEYRSKIPIFN</sequence>
<reference evidence="6" key="1">
    <citation type="submission" date="2018-11" db="EMBL/GenBank/DDBJ databases">
        <title>Henneguya salminicola genome and transcriptome.</title>
        <authorList>
            <person name="Yahalomi D."/>
            <person name="Atkinson S.D."/>
            <person name="Neuhof M."/>
            <person name="Chang E.S."/>
            <person name="Philippe H."/>
            <person name="Cartwright P."/>
            <person name="Bartholomew J.L."/>
            <person name="Huchon D."/>
        </authorList>
    </citation>
    <scope>NUCLEOTIDE SEQUENCE</scope>
    <source>
        <strain evidence="6">Hz1</strain>
        <tissue evidence="6">Whole</tissue>
    </source>
</reference>
<proteinExistence type="predicted"/>
<name>A0A6G3MM43_HENSL</name>
<dbReference type="AlphaFoldDB" id="A0A6G3MM43"/>
<evidence type="ECO:0000256" key="2">
    <source>
        <dbReference type="ARBA" id="ARBA00022692"/>
    </source>
</evidence>
<dbReference type="Gene3D" id="1.20.1250.20">
    <property type="entry name" value="MFS general substrate transporter like domains"/>
    <property type="match status" value="1"/>
</dbReference>
<evidence type="ECO:0000256" key="3">
    <source>
        <dbReference type="ARBA" id="ARBA00022989"/>
    </source>
</evidence>
<keyword evidence="2 5" id="KW-0812">Transmembrane</keyword>
<comment type="subcellular location">
    <subcellularLocation>
        <location evidence="1">Membrane</location>
    </subcellularLocation>
</comment>
<dbReference type="SUPFAM" id="SSF103473">
    <property type="entry name" value="MFS general substrate transporter"/>
    <property type="match status" value="1"/>
</dbReference>
<keyword evidence="3 5" id="KW-1133">Transmembrane helix</keyword>
<keyword evidence="6" id="KW-0762">Sugar transport</keyword>
<protein>
    <submittedName>
        <fullName evidence="6">Glucose transporter type 1 (Trinotate prediction)</fullName>
    </submittedName>
</protein>
<evidence type="ECO:0000256" key="5">
    <source>
        <dbReference type="SAM" id="Phobius"/>
    </source>
</evidence>
<dbReference type="Pfam" id="PF00083">
    <property type="entry name" value="Sugar_tr"/>
    <property type="match status" value="1"/>
</dbReference>
<organism evidence="6">
    <name type="scientific">Henneguya salminicola</name>
    <name type="common">Myxosporean</name>
    <dbReference type="NCBI Taxonomy" id="69463"/>
    <lineage>
        <taxon>Eukaryota</taxon>
        <taxon>Metazoa</taxon>
        <taxon>Cnidaria</taxon>
        <taxon>Myxozoa</taxon>
        <taxon>Myxosporea</taxon>
        <taxon>Bivalvulida</taxon>
        <taxon>Platysporina</taxon>
        <taxon>Myxobolidae</taxon>
        <taxon>Henneguya</taxon>
    </lineage>
</organism>
<dbReference type="EMBL" id="GHBP01015054">
    <property type="protein sequence ID" value="NDJ95087.1"/>
    <property type="molecule type" value="Transcribed_RNA"/>
</dbReference>
<dbReference type="InterPro" id="IPR005828">
    <property type="entry name" value="MFS_sugar_transport-like"/>
</dbReference>
<dbReference type="GO" id="GO:0016020">
    <property type="term" value="C:membrane"/>
    <property type="evidence" value="ECO:0007669"/>
    <property type="project" value="UniProtKB-SubCell"/>
</dbReference>
<evidence type="ECO:0000313" key="6">
    <source>
        <dbReference type="EMBL" id="NDJ95087.1"/>
    </source>
</evidence>
<dbReference type="InterPro" id="IPR036259">
    <property type="entry name" value="MFS_trans_sf"/>
</dbReference>
<feature type="transmembrane region" description="Helical" evidence="5">
    <location>
        <begin position="59"/>
        <end position="78"/>
    </location>
</feature>
<evidence type="ECO:0000256" key="4">
    <source>
        <dbReference type="ARBA" id="ARBA00023136"/>
    </source>
</evidence>
<keyword evidence="6" id="KW-0813">Transport</keyword>
<evidence type="ECO:0000256" key="1">
    <source>
        <dbReference type="ARBA" id="ARBA00004370"/>
    </source>
</evidence>
<feature type="transmembrane region" description="Helical" evidence="5">
    <location>
        <begin position="6"/>
        <end position="31"/>
    </location>
</feature>
<keyword evidence="4 5" id="KW-0472">Membrane</keyword>
<accession>A0A6G3MM43</accession>
<feature type="transmembrane region" description="Helical" evidence="5">
    <location>
        <begin position="84"/>
        <end position="105"/>
    </location>
</feature>